<name>A0A4W2CHD1_BOBOX</name>
<reference evidence="2 3" key="1">
    <citation type="submission" date="2018-11" db="EMBL/GenBank/DDBJ databases">
        <title>Haplotype-resolved cattle genomes.</title>
        <authorList>
            <person name="Low W.Y."/>
            <person name="Tearle R."/>
            <person name="Bickhart D.M."/>
            <person name="Rosen B.D."/>
            <person name="Koren S."/>
            <person name="Rhie A."/>
            <person name="Hiendleder S."/>
            <person name="Phillippy A.M."/>
            <person name="Smith T.P.L."/>
            <person name="Williams J.L."/>
        </authorList>
    </citation>
    <scope>NUCLEOTIDE SEQUENCE [LARGE SCALE GENOMIC DNA]</scope>
</reference>
<sequence length="169" mass="19137">MSLTIKRRRRTLRIPQTHLEVLRIHMQLITVQLTQRSKGALEHLLAMGLHLRVVHNSISSGQVPKGLKEPLSPGVDNQQPRGRKQHKVRGSQQLSESQGRLCPHTPRYYVDGSSPVPSEYAKELQVQPGYNLCPCSKYASLLFACLGLNRSGMKTNIHLLIYSFNFFLI</sequence>
<reference evidence="2" key="3">
    <citation type="submission" date="2025-09" db="UniProtKB">
        <authorList>
            <consortium name="Ensembl"/>
        </authorList>
    </citation>
    <scope>IDENTIFICATION</scope>
</reference>
<proteinExistence type="predicted"/>
<evidence type="ECO:0000313" key="3">
    <source>
        <dbReference type="Proteomes" id="UP000314981"/>
    </source>
</evidence>
<keyword evidence="3" id="KW-1185">Reference proteome</keyword>
<dbReference type="AlphaFoldDB" id="A0A4W2CHD1"/>
<reference evidence="2" key="2">
    <citation type="submission" date="2025-08" db="UniProtKB">
        <authorList>
            <consortium name="Ensembl"/>
        </authorList>
    </citation>
    <scope>IDENTIFICATION</scope>
</reference>
<feature type="region of interest" description="Disordered" evidence="1">
    <location>
        <begin position="61"/>
        <end position="104"/>
    </location>
</feature>
<dbReference type="STRING" id="30522.A0A4W2CHD1"/>
<organism evidence="2 3">
    <name type="scientific">Bos indicus x Bos taurus</name>
    <name type="common">Hybrid cattle</name>
    <dbReference type="NCBI Taxonomy" id="30522"/>
    <lineage>
        <taxon>Eukaryota</taxon>
        <taxon>Metazoa</taxon>
        <taxon>Chordata</taxon>
        <taxon>Craniata</taxon>
        <taxon>Vertebrata</taxon>
        <taxon>Euteleostomi</taxon>
        <taxon>Mammalia</taxon>
        <taxon>Eutheria</taxon>
        <taxon>Laurasiatheria</taxon>
        <taxon>Artiodactyla</taxon>
        <taxon>Ruminantia</taxon>
        <taxon>Pecora</taxon>
        <taxon>Bovidae</taxon>
        <taxon>Bovinae</taxon>
        <taxon>Bos</taxon>
    </lineage>
</organism>
<dbReference type="Ensembl" id="ENSBIXT00000022437.1">
    <property type="protein sequence ID" value="ENSBIXP00000012490.1"/>
    <property type="gene ID" value="ENSBIXG00000000744.1"/>
</dbReference>
<accession>A0A4W2CHD1</accession>
<protein>
    <submittedName>
        <fullName evidence="2">Uncharacterized protein</fullName>
    </submittedName>
</protein>
<evidence type="ECO:0000313" key="2">
    <source>
        <dbReference type="Ensembl" id="ENSBIXP00000012490.1"/>
    </source>
</evidence>
<evidence type="ECO:0000256" key="1">
    <source>
        <dbReference type="SAM" id="MobiDB-lite"/>
    </source>
</evidence>
<dbReference type="Proteomes" id="UP000314981">
    <property type="component" value="Chromosome 15"/>
</dbReference>